<name>B0C067_ACAM1</name>
<accession>B0C067</accession>
<dbReference type="EMBL" id="CP000828">
    <property type="protein sequence ID" value="ABW28414.1"/>
    <property type="molecule type" value="Genomic_DNA"/>
</dbReference>
<dbReference type="OrthoDB" id="573884at2"/>
<evidence type="ECO:0000313" key="1">
    <source>
        <dbReference type="EMBL" id="ABW28414.1"/>
    </source>
</evidence>
<gene>
    <name evidence="1" type="ordered locus">AM1_3420</name>
</gene>
<proteinExistence type="predicted"/>
<dbReference type="RefSeq" id="WP_012163813.1">
    <property type="nucleotide sequence ID" value="NC_009925.1"/>
</dbReference>
<sequence length="90" mass="10673">MPIFKLFQCPYKIHRYTVCDSPPNFVINVMENRTNYYSMTAQGSHIRPGDYNEIMQPDQWVTYQVDTIEYYSAPSDMWIAVLHRLSNALF</sequence>
<dbReference type="Proteomes" id="UP000000268">
    <property type="component" value="Chromosome"/>
</dbReference>
<organism evidence="1 2">
    <name type="scientific">Acaryochloris marina (strain MBIC 11017)</name>
    <dbReference type="NCBI Taxonomy" id="329726"/>
    <lineage>
        <taxon>Bacteria</taxon>
        <taxon>Bacillati</taxon>
        <taxon>Cyanobacteriota</taxon>
        <taxon>Cyanophyceae</taxon>
        <taxon>Acaryochloridales</taxon>
        <taxon>Acaryochloridaceae</taxon>
        <taxon>Acaryochloris</taxon>
    </lineage>
</organism>
<dbReference type="KEGG" id="amr:AM1_3420"/>
<reference evidence="1 2" key="1">
    <citation type="journal article" date="2008" name="Proc. Natl. Acad. Sci. U.S.A.">
        <title>Niche adaptation and genome expansion in the chlorophyll d-producing cyanobacterium Acaryochloris marina.</title>
        <authorList>
            <person name="Swingley W.D."/>
            <person name="Chen M."/>
            <person name="Cheung P.C."/>
            <person name="Conrad A.L."/>
            <person name="Dejesa L.C."/>
            <person name="Hao J."/>
            <person name="Honchak B.M."/>
            <person name="Karbach L.E."/>
            <person name="Kurdoglu A."/>
            <person name="Lahiri S."/>
            <person name="Mastrian S.D."/>
            <person name="Miyashita H."/>
            <person name="Page L."/>
            <person name="Ramakrishna P."/>
            <person name="Satoh S."/>
            <person name="Sattley W.M."/>
            <person name="Shimada Y."/>
            <person name="Taylor H.L."/>
            <person name="Tomo T."/>
            <person name="Tsuchiya T."/>
            <person name="Wang Z.T."/>
            <person name="Raymond J."/>
            <person name="Mimuro M."/>
            <person name="Blankenship R.E."/>
            <person name="Touchman J.W."/>
        </authorList>
    </citation>
    <scope>NUCLEOTIDE SEQUENCE [LARGE SCALE GENOMIC DNA]</scope>
    <source>
        <strain evidence="2">MBIC 11017</strain>
    </source>
</reference>
<dbReference type="HOGENOM" id="CLU_2434046_0_0_3"/>
<protein>
    <submittedName>
        <fullName evidence="1">Uncharacterized protein</fullName>
    </submittedName>
</protein>
<dbReference type="AlphaFoldDB" id="B0C067"/>
<evidence type="ECO:0000313" key="2">
    <source>
        <dbReference type="Proteomes" id="UP000000268"/>
    </source>
</evidence>
<keyword evidence="2" id="KW-1185">Reference proteome</keyword>